<evidence type="ECO:0000259" key="1">
    <source>
        <dbReference type="PROSITE" id="PS50181"/>
    </source>
</evidence>
<gene>
    <name evidence="2" type="ORF">OSB04_un001493</name>
</gene>
<dbReference type="Gene3D" id="1.20.1280.50">
    <property type="match status" value="2"/>
</dbReference>
<dbReference type="EMBL" id="JARYMX010000277">
    <property type="protein sequence ID" value="KAJ9535392.1"/>
    <property type="molecule type" value="Genomic_DNA"/>
</dbReference>
<feature type="domain" description="F-box" evidence="1">
    <location>
        <begin position="20"/>
        <end position="65"/>
    </location>
</feature>
<dbReference type="PROSITE" id="PS50181">
    <property type="entry name" value="FBOX"/>
    <property type="match status" value="2"/>
</dbReference>
<dbReference type="InterPro" id="IPR001810">
    <property type="entry name" value="F-box_dom"/>
</dbReference>
<comment type="caution">
    <text evidence="2">The sequence shown here is derived from an EMBL/GenBank/DDBJ whole genome shotgun (WGS) entry which is preliminary data.</text>
</comment>
<keyword evidence="3" id="KW-1185">Reference proteome</keyword>
<dbReference type="InterPro" id="IPR036047">
    <property type="entry name" value="F-box-like_dom_sf"/>
</dbReference>
<dbReference type="NCBIfam" id="TIGR01640">
    <property type="entry name" value="F_box_assoc_1"/>
    <property type="match status" value="2"/>
</dbReference>
<accession>A0AA38SLQ2</accession>
<reference evidence="2" key="1">
    <citation type="submission" date="2023-03" db="EMBL/GenBank/DDBJ databases">
        <title>Chromosome-scale reference genome and RAD-based genetic map of yellow starthistle (Centaurea solstitialis) reveal putative structural variation and QTLs associated with invader traits.</title>
        <authorList>
            <person name="Reatini B."/>
            <person name="Cang F.A."/>
            <person name="Jiang Q."/>
            <person name="Mckibben M.T.W."/>
            <person name="Barker M.S."/>
            <person name="Rieseberg L.H."/>
            <person name="Dlugosch K.M."/>
        </authorList>
    </citation>
    <scope>NUCLEOTIDE SEQUENCE</scope>
    <source>
        <strain evidence="2">CAN-66</strain>
        <tissue evidence="2">Leaf</tissue>
    </source>
</reference>
<dbReference type="Pfam" id="PF12937">
    <property type="entry name" value="F-box-like"/>
    <property type="match status" value="2"/>
</dbReference>
<dbReference type="InterPro" id="IPR013187">
    <property type="entry name" value="F-box-assoc_dom_typ3"/>
</dbReference>
<dbReference type="InterPro" id="IPR017451">
    <property type="entry name" value="F-box-assoc_interact_dom"/>
</dbReference>
<organism evidence="2 3">
    <name type="scientific">Centaurea solstitialis</name>
    <name type="common">yellow star-thistle</name>
    <dbReference type="NCBI Taxonomy" id="347529"/>
    <lineage>
        <taxon>Eukaryota</taxon>
        <taxon>Viridiplantae</taxon>
        <taxon>Streptophyta</taxon>
        <taxon>Embryophyta</taxon>
        <taxon>Tracheophyta</taxon>
        <taxon>Spermatophyta</taxon>
        <taxon>Magnoliopsida</taxon>
        <taxon>eudicotyledons</taxon>
        <taxon>Gunneridae</taxon>
        <taxon>Pentapetalae</taxon>
        <taxon>asterids</taxon>
        <taxon>campanulids</taxon>
        <taxon>Asterales</taxon>
        <taxon>Asteraceae</taxon>
        <taxon>Carduoideae</taxon>
        <taxon>Cardueae</taxon>
        <taxon>Centaureinae</taxon>
        <taxon>Centaurea</taxon>
    </lineage>
</organism>
<protein>
    <recommendedName>
        <fullName evidence="1">F-box domain-containing protein</fullName>
    </recommendedName>
</protein>
<dbReference type="PANTHER" id="PTHR31672:SF13">
    <property type="entry name" value="F-BOX PROTEIN CPR30-LIKE"/>
    <property type="match status" value="1"/>
</dbReference>
<dbReference type="SUPFAM" id="SSF81383">
    <property type="entry name" value="F-box domain"/>
    <property type="match status" value="2"/>
</dbReference>
<dbReference type="InterPro" id="IPR050796">
    <property type="entry name" value="SCF_F-box_component"/>
</dbReference>
<dbReference type="PANTHER" id="PTHR31672">
    <property type="entry name" value="BNACNNG10540D PROTEIN"/>
    <property type="match status" value="1"/>
</dbReference>
<dbReference type="AlphaFoldDB" id="A0AA38SLQ2"/>
<dbReference type="SMART" id="SM00256">
    <property type="entry name" value="FBOX"/>
    <property type="match status" value="2"/>
</dbReference>
<dbReference type="Pfam" id="PF08268">
    <property type="entry name" value="FBA_3"/>
    <property type="match status" value="2"/>
</dbReference>
<dbReference type="CDD" id="cd22157">
    <property type="entry name" value="F-box_AtFBW1-like"/>
    <property type="match status" value="1"/>
</dbReference>
<evidence type="ECO:0000313" key="2">
    <source>
        <dbReference type="EMBL" id="KAJ9535392.1"/>
    </source>
</evidence>
<proteinExistence type="predicted"/>
<feature type="domain" description="F-box" evidence="1">
    <location>
        <begin position="441"/>
        <end position="486"/>
    </location>
</feature>
<sequence length="820" mass="94298">MAEESMADFLPHLCLRTLMDPSMEALPVELTIDILSRLPVKTIIHCKLVCKKWRSLVLDSSFVNLHLSKSPLTAFVIHHKPRVCTNANLIVLNDRGTLNWVVEKEDKVDHHHLYHDRFLTFDLNSLFLNIRNTLMLQVGSVNGLICLGQFSLKANVYDTYICNPVTREYMILPTQSPQTDGLLGVVYGFGVSSLTGEYKVVRAFQAKKKYGVKHTDQPSVLEAEVYTLGTGRWRSLVPVPVTYWLNKFYQFYGPFLNNHCHWIVSDRKDVHDTIGTFDLDKETFQLFPSPPPSEAIEENNFHRQSLAILNGCLCKLDTYHSELTIWVMKEYGIKNSWHKEVVIKRDITVDLKWPSYKAVHLIMGLKDGSILMVFENKLCVFDPHSDTIEDTKMFDHYLSGFAYRPSFLKLQNFKSERRYLSYPETYLINLISTTLTRPSINPSMEGLPAELTMDILSRLPAKTIIHCKLVGKKWRNLVSDSSFVDLHLSRSPTGIIIHQSPPMNMTDWNIPNDPGVLKWVEMEDKAHHYLLHYDSLMSLDVNLVPVLQNSRILNIGSVNGLIFLWQHKHDNTYICNPVTREILILPGLHYHKQDYGRIIYGFGVSSLTGEYKVVRTFQGSVLSNGRPSVIEAQVYTLGTGHWRSLGGVPYQLNGFRFCGLFLNNHCRWIVSDQEDASKKLCTFDLDKETFQFFPSPPPEAIQGNQSHRQSLAVLKGCLCILDTYDSEVMIWVMKEYGIKNSWHKEVVMTLEWPLFKPIRLIEVLKDGSILMVFGKKLRVFNPRSETINDTKMFDPDLSGLAYRPSFLKLQNFESERIDMF</sequence>
<evidence type="ECO:0000313" key="3">
    <source>
        <dbReference type="Proteomes" id="UP001172457"/>
    </source>
</evidence>
<dbReference type="Proteomes" id="UP001172457">
    <property type="component" value="Unassembled WGS sequence"/>
</dbReference>
<name>A0AA38SLQ2_9ASTR</name>